<feature type="transmembrane region" description="Helical" evidence="2">
    <location>
        <begin position="509"/>
        <end position="530"/>
    </location>
</feature>
<feature type="transmembrane region" description="Helical" evidence="2">
    <location>
        <begin position="615"/>
        <end position="634"/>
    </location>
</feature>
<name>A0ABR7MTQ5_9FIRM</name>
<evidence type="ECO:0000313" key="4">
    <source>
        <dbReference type="Proteomes" id="UP000637513"/>
    </source>
</evidence>
<gene>
    <name evidence="3" type="ORF">H8700_05690</name>
</gene>
<dbReference type="Proteomes" id="UP000637513">
    <property type="component" value="Unassembled WGS sequence"/>
</dbReference>
<feature type="transmembrane region" description="Helical" evidence="2">
    <location>
        <begin position="276"/>
        <end position="293"/>
    </location>
</feature>
<feature type="transmembrane region" description="Helical" evidence="2">
    <location>
        <begin position="550"/>
        <end position="571"/>
    </location>
</feature>
<feature type="transmembrane region" description="Helical" evidence="2">
    <location>
        <begin position="42"/>
        <end position="64"/>
    </location>
</feature>
<keyword evidence="2" id="KW-0812">Transmembrane</keyword>
<feature type="transmembrane region" description="Helical" evidence="2">
    <location>
        <begin position="6"/>
        <end position="30"/>
    </location>
</feature>
<dbReference type="RefSeq" id="WP_249304199.1">
    <property type="nucleotide sequence ID" value="NZ_JACRSW010000027.1"/>
</dbReference>
<feature type="compositionally biased region" description="Low complexity" evidence="1">
    <location>
        <begin position="420"/>
        <end position="451"/>
    </location>
</feature>
<sequence length="811" mass="94716">MALEIQTIIDIILVTLAYCVSVLVVPNIVFHEMLREKSLTHRFIVCTVLGNVYLVNIVFLIFLLHIPGKLSLYLFTIIPLFFLWTRINRPGIRRFFQILFMSISRFFLGEAKFKTIISTLSQRPKQYVAALIRSIFSHFIHHIPEWLSLISIFAFNAWYYGYSTVTRYAYGTSDLVVHQKWINVMDQGTIFYDGIYPFGFHNVLYFLHTFFGFSTTTLLRTFNVTQMFFIYTMIYVVLKKICRSRFIPIIGVYIFSVPDLFNYMETMRYQWTLPQEFGMIFLYPCAYFLLSFFEQKKNEYREEQKYRKQNRLYCYLAQYHIQPSTISLVLFAFSFSLTLAIHFYITIIAFILCLAIAVAYFPIILYKRHLIPILISGICSLFLAIAPMGIAFVQGTPLQGSLGWALGMMSTGEESDDTVTDSTIDTQQTQDTNLSDTTDGQSTTGTSDTTSVQKSKNTPQKVTFIQKLQKVPQKVLLVLNKVKQEIKHVNFVASFLFEGCYNGKKTIPLIIYGSEILTVCAFLLLLLRSVTHIGSHVISHMIPSFYYRNVLCTGIYYIFMMLLLCADYLPLPTLMDYTRGRIFLAYATPLFITCAIDLIYVILMRPLRYHFVSEIVPIGLSIILVCLTITNNAVKPLNYIFTLQNPSEVKCNYQIMKEYPDYEYTIVTTTNSLEMIKDHARHYEMATFIKKMDHFTTTKKITIPTKYVFFYIEKKPLNYNFFGPLKNGMNNLGYISRDAAAKQPNYKGIYIYFEENRYILESRFFYWAKAFEQKYPQEFQVYYEDDGFICYRVVQNESQLYNFAIDYGYNK</sequence>
<feature type="transmembrane region" description="Helical" evidence="2">
    <location>
        <begin position="313"/>
        <end position="335"/>
    </location>
</feature>
<feature type="transmembrane region" description="Helical" evidence="2">
    <location>
        <begin position="583"/>
        <end position="603"/>
    </location>
</feature>
<protein>
    <submittedName>
        <fullName evidence="3">Uncharacterized protein</fullName>
    </submittedName>
</protein>
<feature type="transmembrane region" description="Helical" evidence="2">
    <location>
        <begin position="70"/>
        <end position="87"/>
    </location>
</feature>
<feature type="transmembrane region" description="Helical" evidence="2">
    <location>
        <begin position="341"/>
        <end position="363"/>
    </location>
</feature>
<organism evidence="3 4">
    <name type="scientific">Jutongia hominis</name>
    <dbReference type="NCBI Taxonomy" id="2763664"/>
    <lineage>
        <taxon>Bacteria</taxon>
        <taxon>Bacillati</taxon>
        <taxon>Bacillota</taxon>
        <taxon>Clostridia</taxon>
        <taxon>Lachnospirales</taxon>
        <taxon>Lachnospiraceae</taxon>
        <taxon>Jutongia</taxon>
    </lineage>
</organism>
<proteinExistence type="predicted"/>
<dbReference type="EMBL" id="JACRSW010000027">
    <property type="protein sequence ID" value="MBC8557194.1"/>
    <property type="molecule type" value="Genomic_DNA"/>
</dbReference>
<reference evidence="3 4" key="1">
    <citation type="submission" date="2020-08" db="EMBL/GenBank/DDBJ databases">
        <title>Genome public.</title>
        <authorList>
            <person name="Liu C."/>
            <person name="Sun Q."/>
        </authorList>
    </citation>
    <scope>NUCLEOTIDE SEQUENCE [LARGE SCALE GENOMIC DNA]</scope>
    <source>
        <strain evidence="3 4">BX3</strain>
    </source>
</reference>
<feature type="transmembrane region" description="Helical" evidence="2">
    <location>
        <begin position="370"/>
        <end position="393"/>
    </location>
</feature>
<evidence type="ECO:0000313" key="3">
    <source>
        <dbReference type="EMBL" id="MBC8557194.1"/>
    </source>
</evidence>
<feature type="transmembrane region" description="Helical" evidence="2">
    <location>
        <begin position="218"/>
        <end position="238"/>
    </location>
</feature>
<keyword evidence="2" id="KW-1133">Transmembrane helix</keyword>
<accession>A0ABR7MTQ5</accession>
<feature type="transmembrane region" description="Helical" evidence="2">
    <location>
        <begin position="245"/>
        <end position="264"/>
    </location>
</feature>
<comment type="caution">
    <text evidence="3">The sequence shown here is derived from an EMBL/GenBank/DDBJ whole genome shotgun (WGS) entry which is preliminary data.</text>
</comment>
<evidence type="ECO:0000256" key="1">
    <source>
        <dbReference type="SAM" id="MobiDB-lite"/>
    </source>
</evidence>
<keyword evidence="2" id="KW-0472">Membrane</keyword>
<feature type="region of interest" description="Disordered" evidence="1">
    <location>
        <begin position="413"/>
        <end position="455"/>
    </location>
</feature>
<keyword evidence="4" id="KW-1185">Reference proteome</keyword>
<evidence type="ECO:0000256" key="2">
    <source>
        <dbReference type="SAM" id="Phobius"/>
    </source>
</evidence>